<evidence type="ECO:0000256" key="5">
    <source>
        <dbReference type="ARBA" id="ARBA00022741"/>
    </source>
</evidence>
<dbReference type="Proteomes" id="UP000070505">
    <property type="component" value="Unassembled WGS sequence"/>
</dbReference>
<dbReference type="CDD" id="cd03225">
    <property type="entry name" value="ABC_cobalt_CbiO_domain1"/>
    <property type="match status" value="2"/>
</dbReference>
<comment type="caution">
    <text evidence="12">The sequence shown here is derived from an EMBL/GenBank/DDBJ whole genome shotgun (WGS) entry which is preliminary data.</text>
</comment>
<dbReference type="Pfam" id="PF02361">
    <property type="entry name" value="CbiQ"/>
    <property type="match status" value="1"/>
</dbReference>
<comment type="subcellular location">
    <subcellularLocation>
        <location evidence="1">Membrane</location>
        <topology evidence="1">Multi-pass membrane protein</topology>
    </subcellularLocation>
</comment>
<dbReference type="PROSITE" id="PS00211">
    <property type="entry name" value="ABC_TRANSPORTER_1"/>
    <property type="match status" value="2"/>
</dbReference>
<dbReference type="SMART" id="SM00382">
    <property type="entry name" value="AAA"/>
    <property type="match status" value="2"/>
</dbReference>
<feature type="region of interest" description="Disordered" evidence="9">
    <location>
        <begin position="92"/>
        <end position="124"/>
    </location>
</feature>
<dbReference type="InterPro" id="IPR015856">
    <property type="entry name" value="ABC_transpr_CbiO/EcfA_su"/>
</dbReference>
<dbReference type="RefSeq" id="WP_075523583.1">
    <property type="nucleotide sequence ID" value="NZ_KQ961866.1"/>
</dbReference>
<reference evidence="12 13" key="1">
    <citation type="submission" date="2016-02" db="EMBL/GenBank/DDBJ databases">
        <authorList>
            <person name="Wen L."/>
            <person name="He K."/>
            <person name="Yang H."/>
        </authorList>
    </citation>
    <scope>NUCLEOTIDE SEQUENCE [LARGE SCALE GENOMIC DNA]</scope>
    <source>
        <strain evidence="12 13">CMW7778B</strain>
    </source>
</reference>
<accession>A0A135Z619</accession>
<evidence type="ECO:0000256" key="4">
    <source>
        <dbReference type="ARBA" id="ARBA00022692"/>
    </source>
</evidence>
<evidence type="ECO:0000256" key="8">
    <source>
        <dbReference type="ARBA" id="ARBA00023136"/>
    </source>
</evidence>
<evidence type="ECO:0000256" key="7">
    <source>
        <dbReference type="ARBA" id="ARBA00022989"/>
    </source>
</evidence>
<feature type="transmembrane region" description="Helical" evidence="10">
    <location>
        <begin position="859"/>
        <end position="885"/>
    </location>
</feature>
<evidence type="ECO:0000313" key="13">
    <source>
        <dbReference type="Proteomes" id="UP000070505"/>
    </source>
</evidence>
<feature type="domain" description="ABC transporter" evidence="11">
    <location>
        <begin position="31"/>
        <end position="308"/>
    </location>
</feature>
<keyword evidence="7 10" id="KW-1133">Transmembrane helix</keyword>
<keyword evidence="4 10" id="KW-0812">Transmembrane</keyword>
<evidence type="ECO:0000256" key="6">
    <source>
        <dbReference type="ARBA" id="ARBA00022840"/>
    </source>
</evidence>
<evidence type="ECO:0000259" key="11">
    <source>
        <dbReference type="PROSITE" id="PS50893"/>
    </source>
</evidence>
<evidence type="ECO:0000256" key="2">
    <source>
        <dbReference type="ARBA" id="ARBA00005417"/>
    </source>
</evidence>
<keyword evidence="5" id="KW-0547">Nucleotide-binding</keyword>
<dbReference type="InterPro" id="IPR050095">
    <property type="entry name" value="ECF_ABC_transporter_ATP-bd"/>
</dbReference>
<dbReference type="GO" id="GO:0042626">
    <property type="term" value="F:ATPase-coupled transmembrane transporter activity"/>
    <property type="evidence" value="ECO:0007669"/>
    <property type="project" value="TreeGrafter"/>
</dbReference>
<dbReference type="PANTHER" id="PTHR43553:SF19">
    <property type="entry name" value="HMP_THIAMINE IMPORT ATP-BINDING PROTEIN YKOD-RELATED"/>
    <property type="match status" value="1"/>
</dbReference>
<evidence type="ECO:0000313" key="12">
    <source>
        <dbReference type="EMBL" id="KXI17082.1"/>
    </source>
</evidence>
<proteinExistence type="inferred from homology"/>
<feature type="region of interest" description="Disordered" evidence="9">
    <location>
        <begin position="581"/>
        <end position="610"/>
    </location>
</feature>
<keyword evidence="6" id="KW-0067">ATP-binding</keyword>
<dbReference type="InterPro" id="IPR017871">
    <property type="entry name" value="ABC_transporter-like_CS"/>
</dbReference>
<dbReference type="GO" id="GO:0016887">
    <property type="term" value="F:ATP hydrolysis activity"/>
    <property type="evidence" value="ECO:0007669"/>
    <property type="project" value="InterPro"/>
</dbReference>
<feature type="transmembrane region" description="Helical" evidence="10">
    <location>
        <begin position="689"/>
        <end position="711"/>
    </location>
</feature>
<dbReference type="SUPFAM" id="SSF52540">
    <property type="entry name" value="P-loop containing nucleoside triphosphate hydrolases"/>
    <property type="match status" value="2"/>
</dbReference>
<feature type="transmembrane region" description="Helical" evidence="10">
    <location>
        <begin position="731"/>
        <end position="755"/>
    </location>
</feature>
<feature type="compositionally biased region" description="Basic and acidic residues" evidence="9">
    <location>
        <begin position="92"/>
        <end position="116"/>
    </location>
</feature>
<dbReference type="CDD" id="cd16914">
    <property type="entry name" value="EcfT"/>
    <property type="match status" value="1"/>
</dbReference>
<evidence type="ECO:0000256" key="9">
    <source>
        <dbReference type="SAM" id="MobiDB-lite"/>
    </source>
</evidence>
<dbReference type="InterPro" id="IPR003593">
    <property type="entry name" value="AAA+_ATPase"/>
</dbReference>
<dbReference type="Pfam" id="PF00005">
    <property type="entry name" value="ABC_tran"/>
    <property type="match status" value="2"/>
</dbReference>
<keyword evidence="3" id="KW-0813">Transport</keyword>
<name>A0A135Z619_GARVA</name>
<dbReference type="Gene3D" id="3.40.50.300">
    <property type="entry name" value="P-loop containing nucleotide triphosphate hydrolases"/>
    <property type="match status" value="2"/>
</dbReference>
<gene>
    <name evidence="12" type="ORF">HMPREF3230_00757</name>
</gene>
<sequence length="889" mass="96596">MPDDSKEEAVREEDIKNSETFLPSDSCNAQLRFDNWGYRHATRKHFAVRGLNLTIEAGQKVLLLGASGIGKSTILAGAAGIIGSNVILSSEESKESKESIKSEKSKESEESKESKESNGMIPVEDEDGGISEGCVYVDDIPVRQAIGKVGLVLQDPDSQAIFQRLGDNVAFGLENMNVPHELIWQQVNESLKKVGLEGLQLHRSTSHLSGGQQQRLALAGALAMKPSILLLDEPTANLDPNGVDQVVKAVKNVLDSAHSTMLLVEHHAEPWIDMIDRVVVLGLDEDISESESLEEVHDDDIARSSFARTIIVADGTPDEVFNRSDLDFTDLGIWLPSRYKKSDDISYKLDYDSSNANGDVILSTKDLSISHTDKPIAEHINLEFKSGQITALVGANGAGKSTLSLTLAGLLPALSGSVVASDKLSNGLNGTDPIKWKSSQLAKRISYVFQNPEHQFACGTVLQEVMLGPLRTGMSDEDARKQAESLLRRFSLLQYADSNPYTLSGGEKRRLTVAASLAAAPSVIILDEPTFGQDRKTWLQIINLIESLHKDGICIIVVTHDKELVNALGARVIELCAENSSCDSRNSDSDSDNSDFDSDSDSDSFKDELSSSASNTSKISVSDVNLRSENPRKSSYSPLLASMNPVYRMIGAFLCSIPLLFTLDCVSASCALALEFIIFACIKIPPWKVAYLSWPVWIGAPMSALTVLLYGKSGGNTWFQWGMIHVTDRSSSLALATFLRILAIGIPSIVTVIGIDATDLADAFSQILHFSDRFVYGGLAGIRMFNVLQDDWRALSASRRSRGIGDGNKLKAFFPQMFALLVLSIRRSTTLAVAMEARGFGGFNPRSHARISKVKVSDWILIIVCVIIPLISLAVSIYTGSFALFGGSN</sequence>
<evidence type="ECO:0000256" key="3">
    <source>
        <dbReference type="ARBA" id="ARBA00022448"/>
    </source>
</evidence>
<dbReference type="GO" id="GO:0043190">
    <property type="term" value="C:ATP-binding cassette (ABC) transporter complex"/>
    <property type="evidence" value="ECO:0007669"/>
    <property type="project" value="TreeGrafter"/>
</dbReference>
<dbReference type="InterPro" id="IPR003339">
    <property type="entry name" value="ABC/ECF_trnsptr_transmembrane"/>
</dbReference>
<dbReference type="PANTHER" id="PTHR43553">
    <property type="entry name" value="HEAVY METAL TRANSPORTER"/>
    <property type="match status" value="1"/>
</dbReference>
<dbReference type="InterPro" id="IPR027417">
    <property type="entry name" value="P-loop_NTPase"/>
</dbReference>
<dbReference type="PROSITE" id="PS50893">
    <property type="entry name" value="ABC_TRANSPORTER_2"/>
    <property type="match status" value="2"/>
</dbReference>
<dbReference type="GO" id="GO:0005524">
    <property type="term" value="F:ATP binding"/>
    <property type="evidence" value="ECO:0007669"/>
    <property type="project" value="UniProtKB-KW"/>
</dbReference>
<organism evidence="12 13">
    <name type="scientific">Gardnerella vaginalis</name>
    <dbReference type="NCBI Taxonomy" id="2702"/>
    <lineage>
        <taxon>Bacteria</taxon>
        <taxon>Bacillati</taxon>
        <taxon>Actinomycetota</taxon>
        <taxon>Actinomycetes</taxon>
        <taxon>Bifidobacteriales</taxon>
        <taxon>Bifidobacteriaceae</taxon>
        <taxon>Gardnerella</taxon>
    </lineage>
</organism>
<protein>
    <submittedName>
        <fullName evidence="12">Cobalt transport protein</fullName>
    </submittedName>
</protein>
<dbReference type="PATRIC" id="fig|2702.101.peg.738"/>
<comment type="similarity">
    <text evidence="2">Belongs to the ABC transporter superfamily.</text>
</comment>
<dbReference type="AlphaFoldDB" id="A0A135Z619"/>
<feature type="transmembrane region" description="Helical" evidence="10">
    <location>
        <begin position="649"/>
        <end position="682"/>
    </location>
</feature>
<feature type="domain" description="ABC transporter" evidence="11">
    <location>
        <begin position="362"/>
        <end position="602"/>
    </location>
</feature>
<evidence type="ECO:0000256" key="10">
    <source>
        <dbReference type="SAM" id="Phobius"/>
    </source>
</evidence>
<evidence type="ECO:0000256" key="1">
    <source>
        <dbReference type="ARBA" id="ARBA00004141"/>
    </source>
</evidence>
<feature type="compositionally biased region" description="Acidic residues" evidence="9">
    <location>
        <begin position="589"/>
        <end position="602"/>
    </location>
</feature>
<dbReference type="InterPro" id="IPR003439">
    <property type="entry name" value="ABC_transporter-like_ATP-bd"/>
</dbReference>
<dbReference type="EMBL" id="LSRC01000033">
    <property type="protein sequence ID" value="KXI17082.1"/>
    <property type="molecule type" value="Genomic_DNA"/>
</dbReference>
<keyword evidence="8 10" id="KW-0472">Membrane</keyword>